<dbReference type="PROSITE" id="PS51257">
    <property type="entry name" value="PROKAR_LIPOPROTEIN"/>
    <property type="match status" value="1"/>
</dbReference>
<sequence length="206" mass="20508">MKRTIIAAAVCGMTLSAVACAPSENADDIDSSAVSSVADSSSRPSHTGEAGSSTSATSQTPSESTSAEPTDSPASPTAPTDQGAATGDDARPATPTATRSADGRARIGDPCPGLEGTLRPAVNGENLICTGEPIPRWTVILDEPSPTDTAPAPGDGTTEPGDPSQGDDTTPDPGADGDGDGDNDDHRGPGGTSSQRTTPEPDRPTR</sequence>
<gene>
    <name evidence="3" type="ORF">JOF33_000490</name>
</gene>
<reference evidence="3 4" key="1">
    <citation type="submission" date="2021-03" db="EMBL/GenBank/DDBJ databases">
        <title>Sequencing the genomes of 1000 actinobacteria strains.</title>
        <authorList>
            <person name="Klenk H.-P."/>
        </authorList>
    </citation>
    <scope>NUCLEOTIDE SEQUENCE [LARGE SCALE GENOMIC DNA]</scope>
    <source>
        <strain evidence="3 4">DSM 44506</strain>
    </source>
</reference>
<accession>A0ABS4U563</accession>
<comment type="caution">
    <text evidence="3">The sequence shown here is derived from an EMBL/GenBank/DDBJ whole genome shotgun (WGS) entry which is preliminary data.</text>
</comment>
<feature type="signal peptide" evidence="2">
    <location>
        <begin position="1"/>
        <end position="19"/>
    </location>
</feature>
<organism evidence="3 4">
    <name type="scientific">Corynebacterium freneyi</name>
    <dbReference type="NCBI Taxonomy" id="134034"/>
    <lineage>
        <taxon>Bacteria</taxon>
        <taxon>Bacillati</taxon>
        <taxon>Actinomycetota</taxon>
        <taxon>Actinomycetes</taxon>
        <taxon>Mycobacteriales</taxon>
        <taxon>Corynebacteriaceae</taxon>
        <taxon>Corynebacterium</taxon>
    </lineage>
</organism>
<evidence type="ECO:0000313" key="4">
    <source>
        <dbReference type="Proteomes" id="UP001519305"/>
    </source>
</evidence>
<feature type="chain" id="PRO_5047212192" description="Secreted protein" evidence="2">
    <location>
        <begin position="20"/>
        <end position="206"/>
    </location>
</feature>
<feature type="region of interest" description="Disordered" evidence="1">
    <location>
        <begin position="137"/>
        <end position="206"/>
    </location>
</feature>
<dbReference type="EMBL" id="JAGINY010000001">
    <property type="protein sequence ID" value="MBP2331791.1"/>
    <property type="molecule type" value="Genomic_DNA"/>
</dbReference>
<feature type="region of interest" description="Disordered" evidence="1">
    <location>
        <begin position="25"/>
        <end position="120"/>
    </location>
</feature>
<keyword evidence="4" id="KW-1185">Reference proteome</keyword>
<evidence type="ECO:0000313" key="3">
    <source>
        <dbReference type="EMBL" id="MBP2331791.1"/>
    </source>
</evidence>
<keyword evidence="2" id="KW-0732">Signal</keyword>
<dbReference type="Proteomes" id="UP001519305">
    <property type="component" value="Unassembled WGS sequence"/>
</dbReference>
<evidence type="ECO:0000256" key="1">
    <source>
        <dbReference type="SAM" id="MobiDB-lite"/>
    </source>
</evidence>
<evidence type="ECO:0000256" key="2">
    <source>
        <dbReference type="SAM" id="SignalP"/>
    </source>
</evidence>
<evidence type="ECO:0008006" key="5">
    <source>
        <dbReference type="Google" id="ProtNLM"/>
    </source>
</evidence>
<feature type="compositionally biased region" description="Low complexity" evidence="1">
    <location>
        <begin position="31"/>
        <end position="99"/>
    </location>
</feature>
<protein>
    <recommendedName>
        <fullName evidence="5">Secreted protein</fullName>
    </recommendedName>
</protein>
<name>A0ABS4U563_9CORY</name>
<dbReference type="RefSeq" id="WP_209652033.1">
    <property type="nucleotide sequence ID" value="NZ_CP047357.1"/>
</dbReference>
<proteinExistence type="predicted"/>